<reference evidence="6" key="1">
    <citation type="journal article" date="2016" name="Nat. Commun.">
        <title>The channel catfish genome sequence provides insights into the evolution of scale formation in teleosts.</title>
        <authorList>
            <person name="Liu Z."/>
            <person name="Liu S."/>
            <person name="Yao J."/>
            <person name="Bao L."/>
            <person name="Zhang J."/>
            <person name="Li Y."/>
            <person name="Jiang C."/>
            <person name="Sun L."/>
            <person name="Wang R."/>
            <person name="Zhang Y."/>
            <person name="Zhou T."/>
            <person name="Zeng Q."/>
            <person name="Fu Q."/>
            <person name="Gao S."/>
            <person name="Li N."/>
            <person name="Koren S."/>
            <person name="Jiang Y."/>
            <person name="Zimin A."/>
            <person name="Xu P."/>
            <person name="Phillippy A.M."/>
            <person name="Geng X."/>
            <person name="Song L."/>
            <person name="Sun F."/>
            <person name="Li C."/>
            <person name="Wang X."/>
            <person name="Chen A."/>
            <person name="Jin Y."/>
            <person name="Yuan Z."/>
            <person name="Yang Y."/>
            <person name="Tan S."/>
            <person name="Peatman E."/>
            <person name="Lu J."/>
            <person name="Qin Z."/>
            <person name="Dunham R."/>
            <person name="Li Z."/>
            <person name="Sonstegard T."/>
            <person name="Feng J."/>
            <person name="Danzmann R.G."/>
            <person name="Schroeder S."/>
            <person name="Scheffler B."/>
            <person name="Duke M.V."/>
            <person name="Ballard L."/>
            <person name="Kucuktas H."/>
            <person name="Kaltenboeck L."/>
            <person name="Liu H."/>
            <person name="Armbruster J."/>
            <person name="Xie Y."/>
            <person name="Kirby M.L."/>
            <person name="Tian Y."/>
            <person name="Flanagan M.E."/>
            <person name="Mu W."/>
            <person name="Waldbieser G.C."/>
        </authorList>
    </citation>
    <scope>NUCLEOTIDE SEQUENCE [LARGE SCALE GENOMIC DNA]</scope>
    <source>
        <strain evidence="6">SDA103</strain>
    </source>
</reference>
<sequence>MRSVFVSFVLLALIPVNHAACWSKIKPGVTNCWDDLDKKWHLVGSSWRTRECQTCNCEVDYMRCCDGWPSVSGGCTIEYDYKTCTYEVIVTDKSVPCTAVGK</sequence>
<dbReference type="GeneID" id="108276563"/>
<evidence type="ECO:0000256" key="1">
    <source>
        <dbReference type="ARBA" id="ARBA00004613"/>
    </source>
</evidence>
<feature type="signal peptide" evidence="5">
    <location>
        <begin position="1"/>
        <end position="19"/>
    </location>
</feature>
<dbReference type="AlphaFoldDB" id="A0A9F7RLI1"/>
<dbReference type="Proteomes" id="UP000221080">
    <property type="component" value="Chromosome 16"/>
</dbReference>
<dbReference type="Gene3D" id="2.60.40.1900">
    <property type="entry name" value="Beta-microseminoprotein (PSP94) domain"/>
    <property type="match status" value="1"/>
</dbReference>
<organism evidence="6 7">
    <name type="scientific">Ictalurus punctatus</name>
    <name type="common">Channel catfish</name>
    <name type="synonym">Silurus punctatus</name>
    <dbReference type="NCBI Taxonomy" id="7998"/>
    <lineage>
        <taxon>Eukaryota</taxon>
        <taxon>Metazoa</taxon>
        <taxon>Chordata</taxon>
        <taxon>Craniata</taxon>
        <taxon>Vertebrata</taxon>
        <taxon>Euteleostomi</taxon>
        <taxon>Actinopterygii</taxon>
        <taxon>Neopterygii</taxon>
        <taxon>Teleostei</taxon>
        <taxon>Ostariophysi</taxon>
        <taxon>Siluriformes</taxon>
        <taxon>Ictaluridae</taxon>
        <taxon>Ictalurus</taxon>
    </lineage>
</organism>
<evidence type="ECO:0000256" key="5">
    <source>
        <dbReference type="SAM" id="SignalP"/>
    </source>
</evidence>
<evidence type="ECO:0000256" key="3">
    <source>
        <dbReference type="ARBA" id="ARBA00022525"/>
    </source>
</evidence>
<name>A0A9F7RLI1_ICTPU</name>
<dbReference type="KEGG" id="ipu:108276563"/>
<accession>A0A9F7RLI1</accession>
<dbReference type="GO" id="GO:0005576">
    <property type="term" value="C:extracellular region"/>
    <property type="evidence" value="ECO:0007669"/>
    <property type="project" value="UniProtKB-SubCell"/>
</dbReference>
<comment type="subcellular location">
    <subcellularLocation>
        <location evidence="1">Secreted</location>
    </subcellularLocation>
</comment>
<evidence type="ECO:0000313" key="7">
    <source>
        <dbReference type="RefSeq" id="XP_053543075.1"/>
    </source>
</evidence>
<evidence type="ECO:0000313" key="6">
    <source>
        <dbReference type="Proteomes" id="UP000221080"/>
    </source>
</evidence>
<gene>
    <name evidence="7" type="primary">LOC108276563</name>
</gene>
<reference evidence="7" key="2">
    <citation type="submission" date="2025-08" db="UniProtKB">
        <authorList>
            <consortium name="RefSeq"/>
        </authorList>
    </citation>
    <scope>IDENTIFICATION</scope>
    <source>
        <tissue evidence="7">Blood</tissue>
    </source>
</reference>
<keyword evidence="6" id="KW-1185">Reference proteome</keyword>
<comment type="similarity">
    <text evidence="2">Belongs to the beta-microseminoprotein family.</text>
</comment>
<evidence type="ECO:0000256" key="4">
    <source>
        <dbReference type="ARBA" id="ARBA00023157"/>
    </source>
</evidence>
<keyword evidence="4" id="KW-1015">Disulfide bond</keyword>
<keyword evidence="3" id="KW-0964">Secreted</keyword>
<dbReference type="InterPro" id="IPR008735">
    <property type="entry name" value="PSP94"/>
</dbReference>
<keyword evidence="5" id="KW-0732">Signal</keyword>
<evidence type="ECO:0000256" key="2">
    <source>
        <dbReference type="ARBA" id="ARBA00010352"/>
    </source>
</evidence>
<feature type="chain" id="PRO_5039907179" evidence="5">
    <location>
        <begin position="20"/>
        <end position="102"/>
    </location>
</feature>
<protein>
    <submittedName>
        <fullName evidence="7">Beta-microseminoprotein</fullName>
    </submittedName>
</protein>
<proteinExistence type="inferred from homology"/>
<dbReference type="OrthoDB" id="6076852at2759"/>
<dbReference type="Pfam" id="PF05825">
    <property type="entry name" value="PSP94"/>
    <property type="match status" value="1"/>
</dbReference>
<dbReference type="RefSeq" id="XP_053543075.1">
    <property type="nucleotide sequence ID" value="XM_053687100.1"/>
</dbReference>